<evidence type="ECO:0000256" key="4">
    <source>
        <dbReference type="ARBA" id="ARBA00022741"/>
    </source>
</evidence>
<dbReference type="Gene3D" id="3.10.290.10">
    <property type="entry name" value="RNA-binding S4 domain"/>
    <property type="match status" value="1"/>
</dbReference>
<evidence type="ECO:0000256" key="6">
    <source>
        <dbReference type="ARBA" id="ARBA00022884"/>
    </source>
</evidence>
<dbReference type="SUPFAM" id="SSF52374">
    <property type="entry name" value="Nucleotidylyl transferase"/>
    <property type="match status" value="1"/>
</dbReference>
<dbReference type="InterPro" id="IPR024108">
    <property type="entry name" value="Tyr-tRNA-ligase_bac_2"/>
</dbReference>
<keyword evidence="2 10" id="KW-0963">Cytoplasm</keyword>
<dbReference type="CDD" id="cd00805">
    <property type="entry name" value="TyrRS_core"/>
    <property type="match status" value="1"/>
</dbReference>
<dbReference type="GO" id="GO:0005829">
    <property type="term" value="C:cytosol"/>
    <property type="evidence" value="ECO:0007669"/>
    <property type="project" value="TreeGrafter"/>
</dbReference>
<dbReference type="EC" id="6.1.1.1" evidence="10"/>
<keyword evidence="5 10" id="KW-0067">ATP-binding</keyword>
<name>A0A7W1WN37_9BACL</name>
<dbReference type="PROSITE" id="PS50889">
    <property type="entry name" value="S4"/>
    <property type="match status" value="1"/>
</dbReference>
<dbReference type="GO" id="GO:0004831">
    <property type="term" value="F:tyrosine-tRNA ligase activity"/>
    <property type="evidence" value="ECO:0007669"/>
    <property type="project" value="UniProtKB-UniRule"/>
</dbReference>
<feature type="short sequence motif" description="'KMSKS' region" evidence="10">
    <location>
        <begin position="252"/>
        <end position="256"/>
    </location>
</feature>
<dbReference type="AlphaFoldDB" id="A0A7W1WN37"/>
<keyword evidence="4 10" id="KW-0547">Nucleotide-binding</keyword>
<sequence length="429" mass="48733">MHDFDKEKVIQLSNEKSISPEVQAEMERQLEAIQRGAAEILPMETLKTKLRRSIESKTPLKVKLGLDPTAPDLHIGHTVVFNKLRDFQNLGHIVQLVIGDFTAQIGDPTGKSETRKQLTEEEVQVNARTYTDQLFKVLDREKTEIHFNSNWLSPLTFADVTKLAAKCTVARMLERDDFAKRYHSGQAISVHEFFYPLMQGYDSVALHSDIELGGTDQTFNLLMGRHLQKEYGQEEQVILTMPLLEGLDGVKKMSKSLGNYIGVDEAPREMYGKAMSIPDELMLKYYELATDLPLEEFKQLKKGLADGSVHPRDAKMKLAYTLVRMYHGKEAAQEAEQHFRTVFQQREIPDEIKEVEVGNSELDQGKLWIVALLSRLGLVASNGEARRLIQQGGVRINQEKVTDIQLQVEVEDGMVVQVGRRKFARVKLV</sequence>
<comment type="similarity">
    <text evidence="10">Belongs to the class-I aminoacyl-tRNA synthetase family. TyrS type 2 subfamily.</text>
</comment>
<keyword evidence="14" id="KW-1185">Reference proteome</keyword>
<dbReference type="PROSITE" id="PS00178">
    <property type="entry name" value="AA_TRNA_LIGASE_I"/>
    <property type="match status" value="1"/>
</dbReference>
<dbReference type="InterPro" id="IPR036986">
    <property type="entry name" value="S4_RNA-bd_sf"/>
</dbReference>
<evidence type="ECO:0000256" key="8">
    <source>
        <dbReference type="ARBA" id="ARBA00023146"/>
    </source>
</evidence>
<dbReference type="GO" id="GO:0005524">
    <property type="term" value="F:ATP binding"/>
    <property type="evidence" value="ECO:0007669"/>
    <property type="project" value="UniProtKB-UniRule"/>
</dbReference>
<evidence type="ECO:0000256" key="2">
    <source>
        <dbReference type="ARBA" id="ARBA00022490"/>
    </source>
</evidence>
<evidence type="ECO:0000256" key="1">
    <source>
        <dbReference type="ARBA" id="ARBA00011738"/>
    </source>
</evidence>
<dbReference type="NCBIfam" id="TIGR00234">
    <property type="entry name" value="tyrS"/>
    <property type="match status" value="1"/>
</dbReference>
<dbReference type="InterPro" id="IPR002305">
    <property type="entry name" value="aa-tRNA-synth_Ic"/>
</dbReference>
<evidence type="ECO:0000256" key="3">
    <source>
        <dbReference type="ARBA" id="ARBA00022598"/>
    </source>
</evidence>
<dbReference type="HAMAP" id="MF_02007">
    <property type="entry name" value="Tyr_tRNA_synth_type2"/>
    <property type="match status" value="1"/>
</dbReference>
<dbReference type="InterPro" id="IPR024088">
    <property type="entry name" value="Tyr-tRNA-ligase_bac-type"/>
</dbReference>
<keyword evidence="6 11" id="KW-0694">RNA-binding</keyword>
<reference evidence="13 14" key="1">
    <citation type="submission" date="2020-07" db="EMBL/GenBank/DDBJ databases">
        <authorList>
            <person name="Feng H."/>
        </authorList>
    </citation>
    <scope>NUCLEOTIDE SEQUENCE [LARGE SCALE GENOMIC DNA]</scope>
    <source>
        <strain evidence="14">s-10</strain>
    </source>
</reference>
<feature type="short sequence motif" description="'HIGH' region" evidence="10">
    <location>
        <begin position="68"/>
        <end position="77"/>
    </location>
</feature>
<proteinExistence type="inferred from homology"/>
<dbReference type="Pfam" id="PF01479">
    <property type="entry name" value="S4"/>
    <property type="match status" value="1"/>
</dbReference>
<dbReference type="CDD" id="cd00165">
    <property type="entry name" value="S4"/>
    <property type="match status" value="1"/>
</dbReference>
<evidence type="ECO:0000256" key="10">
    <source>
        <dbReference type="HAMAP-Rule" id="MF_02007"/>
    </source>
</evidence>
<keyword evidence="8 10" id="KW-0030">Aminoacyl-tRNA synthetase</keyword>
<dbReference type="FunFam" id="3.10.290.10:FF:000022">
    <property type="entry name" value="Tyrosine--tRNA ligase"/>
    <property type="match status" value="1"/>
</dbReference>
<evidence type="ECO:0000313" key="13">
    <source>
        <dbReference type="EMBL" id="MBA4492836.1"/>
    </source>
</evidence>
<keyword evidence="7 10" id="KW-0648">Protein biosynthesis</keyword>
<dbReference type="Gene3D" id="1.10.240.10">
    <property type="entry name" value="Tyrosyl-Transfer RNA Synthetase"/>
    <property type="match status" value="1"/>
</dbReference>
<dbReference type="PRINTS" id="PR01040">
    <property type="entry name" value="TRNASYNTHTYR"/>
</dbReference>
<evidence type="ECO:0000259" key="12">
    <source>
        <dbReference type="SMART" id="SM00363"/>
    </source>
</evidence>
<protein>
    <recommendedName>
        <fullName evidence="10">Tyrosine--tRNA ligase</fullName>
        <ecNumber evidence="10">6.1.1.1</ecNumber>
    </recommendedName>
    <alternativeName>
        <fullName evidence="10">Tyrosyl-tRNA synthetase</fullName>
        <shortName evidence="10">TyrRS</shortName>
    </alternativeName>
</protein>
<comment type="caution">
    <text evidence="13">The sequence shown here is derived from an EMBL/GenBank/DDBJ whole genome shotgun (WGS) entry which is preliminary data.</text>
</comment>
<comment type="subunit">
    <text evidence="1 10">Homodimer.</text>
</comment>
<dbReference type="FunFam" id="1.10.240.10:FF:000006">
    <property type="entry name" value="Tyrosine--tRNA ligase"/>
    <property type="match status" value="1"/>
</dbReference>
<accession>A0A7W1WN37</accession>
<dbReference type="InterPro" id="IPR001412">
    <property type="entry name" value="aa-tRNA-synth_I_CS"/>
</dbReference>
<dbReference type="PANTHER" id="PTHR11766">
    <property type="entry name" value="TYROSYL-TRNA SYNTHETASE"/>
    <property type="match status" value="1"/>
</dbReference>
<evidence type="ECO:0000313" key="14">
    <source>
        <dbReference type="Proteomes" id="UP000535491"/>
    </source>
</evidence>
<keyword evidence="3 10" id="KW-0436">Ligase</keyword>
<dbReference type="InterPro" id="IPR002307">
    <property type="entry name" value="Tyr-tRNA-ligase"/>
</dbReference>
<evidence type="ECO:0000256" key="11">
    <source>
        <dbReference type="PROSITE-ProRule" id="PRU00182"/>
    </source>
</evidence>
<dbReference type="GO" id="GO:0003723">
    <property type="term" value="F:RNA binding"/>
    <property type="evidence" value="ECO:0007669"/>
    <property type="project" value="UniProtKB-KW"/>
</dbReference>
<feature type="binding site" evidence="10">
    <location>
        <position position="255"/>
    </location>
    <ligand>
        <name>ATP</name>
        <dbReference type="ChEBI" id="CHEBI:30616"/>
    </ligand>
</feature>
<dbReference type="PANTHER" id="PTHR11766:SF1">
    <property type="entry name" value="TYROSINE--TRNA LIGASE"/>
    <property type="match status" value="1"/>
</dbReference>
<comment type="function">
    <text evidence="10">Catalyzes the attachment of tyrosine to tRNA(Tyr) in a two-step reaction: tyrosine is first activated by ATP to form Tyr-AMP and then transferred to the acceptor end of tRNA(Tyr).</text>
</comment>
<evidence type="ECO:0000256" key="9">
    <source>
        <dbReference type="ARBA" id="ARBA00048248"/>
    </source>
</evidence>
<feature type="domain" description="RNA-binding S4" evidence="12">
    <location>
        <begin position="367"/>
        <end position="429"/>
    </location>
</feature>
<dbReference type="Proteomes" id="UP000535491">
    <property type="component" value="Unassembled WGS sequence"/>
</dbReference>
<dbReference type="Pfam" id="PF00579">
    <property type="entry name" value="tRNA-synt_1b"/>
    <property type="match status" value="1"/>
</dbReference>
<dbReference type="InterPro" id="IPR014729">
    <property type="entry name" value="Rossmann-like_a/b/a_fold"/>
</dbReference>
<dbReference type="InterPro" id="IPR002942">
    <property type="entry name" value="S4_RNA-bd"/>
</dbReference>
<organism evidence="13 14">
    <name type="scientific">Paenactinomyces guangxiensis</name>
    <dbReference type="NCBI Taxonomy" id="1490290"/>
    <lineage>
        <taxon>Bacteria</taxon>
        <taxon>Bacillati</taxon>
        <taxon>Bacillota</taxon>
        <taxon>Bacilli</taxon>
        <taxon>Bacillales</taxon>
        <taxon>Thermoactinomycetaceae</taxon>
        <taxon>Paenactinomyces</taxon>
    </lineage>
</organism>
<comment type="subcellular location">
    <subcellularLocation>
        <location evidence="10">Cytoplasm</location>
    </subcellularLocation>
</comment>
<dbReference type="Gene3D" id="3.40.50.620">
    <property type="entry name" value="HUPs"/>
    <property type="match status" value="1"/>
</dbReference>
<dbReference type="RefSeq" id="WP_181750067.1">
    <property type="nucleotide sequence ID" value="NZ_JACEIQ010000001.1"/>
</dbReference>
<comment type="catalytic activity">
    <reaction evidence="9 10">
        <text>tRNA(Tyr) + L-tyrosine + ATP = L-tyrosyl-tRNA(Tyr) + AMP + diphosphate + H(+)</text>
        <dbReference type="Rhea" id="RHEA:10220"/>
        <dbReference type="Rhea" id="RHEA-COMP:9706"/>
        <dbReference type="Rhea" id="RHEA-COMP:9707"/>
        <dbReference type="ChEBI" id="CHEBI:15378"/>
        <dbReference type="ChEBI" id="CHEBI:30616"/>
        <dbReference type="ChEBI" id="CHEBI:33019"/>
        <dbReference type="ChEBI" id="CHEBI:58315"/>
        <dbReference type="ChEBI" id="CHEBI:78442"/>
        <dbReference type="ChEBI" id="CHEBI:78536"/>
        <dbReference type="ChEBI" id="CHEBI:456215"/>
        <dbReference type="EC" id="6.1.1.1"/>
    </reaction>
</comment>
<gene>
    <name evidence="10" type="primary">tyrS</name>
    <name evidence="13" type="ORF">H1191_00725</name>
</gene>
<dbReference type="SMART" id="SM00363">
    <property type="entry name" value="S4"/>
    <property type="match status" value="1"/>
</dbReference>
<dbReference type="EMBL" id="JACEIQ010000001">
    <property type="protein sequence ID" value="MBA4492836.1"/>
    <property type="molecule type" value="Genomic_DNA"/>
</dbReference>
<dbReference type="FunFam" id="3.40.50.620:FF:000061">
    <property type="entry name" value="Tyrosine--tRNA ligase"/>
    <property type="match status" value="1"/>
</dbReference>
<evidence type="ECO:0000256" key="7">
    <source>
        <dbReference type="ARBA" id="ARBA00022917"/>
    </source>
</evidence>
<dbReference type="GO" id="GO:0006437">
    <property type="term" value="P:tyrosyl-tRNA aminoacylation"/>
    <property type="evidence" value="ECO:0007669"/>
    <property type="project" value="UniProtKB-UniRule"/>
</dbReference>
<dbReference type="SUPFAM" id="SSF55174">
    <property type="entry name" value="Alpha-L RNA-binding motif"/>
    <property type="match status" value="1"/>
</dbReference>
<evidence type="ECO:0000256" key="5">
    <source>
        <dbReference type="ARBA" id="ARBA00022840"/>
    </source>
</evidence>